<dbReference type="GO" id="GO:0061025">
    <property type="term" value="P:membrane fusion"/>
    <property type="evidence" value="ECO:0007669"/>
    <property type="project" value="TreeGrafter"/>
</dbReference>
<dbReference type="GO" id="GO:0043130">
    <property type="term" value="F:ubiquitin binding"/>
    <property type="evidence" value="ECO:0007669"/>
    <property type="project" value="TreeGrafter"/>
</dbReference>
<dbReference type="GO" id="GO:0000045">
    <property type="term" value="P:autophagosome assembly"/>
    <property type="evidence" value="ECO:0007669"/>
    <property type="project" value="TreeGrafter"/>
</dbReference>
<dbReference type="Gene3D" id="1.10.8.10">
    <property type="entry name" value="DNA helicase RuvA subunit, C-terminal domain"/>
    <property type="match status" value="1"/>
</dbReference>
<feature type="compositionally biased region" description="Low complexity" evidence="2">
    <location>
        <begin position="290"/>
        <end position="304"/>
    </location>
</feature>
<dbReference type="SMART" id="SM00553">
    <property type="entry name" value="SEP"/>
    <property type="match status" value="1"/>
</dbReference>
<dbReference type="InterPro" id="IPR029071">
    <property type="entry name" value="Ubiquitin-like_domsf"/>
</dbReference>
<dbReference type="CDD" id="cd01770">
    <property type="entry name" value="UBX_UBXN2"/>
    <property type="match status" value="1"/>
</dbReference>
<dbReference type="InterPro" id="IPR012989">
    <property type="entry name" value="SEP_domain"/>
</dbReference>
<keyword evidence="1" id="KW-0833">Ubl conjugation pathway</keyword>
<dbReference type="GO" id="GO:0005829">
    <property type="term" value="C:cytosol"/>
    <property type="evidence" value="ECO:0007669"/>
    <property type="project" value="TreeGrafter"/>
</dbReference>
<dbReference type="Proteomes" id="UP000242875">
    <property type="component" value="Unassembled WGS sequence"/>
</dbReference>
<dbReference type="Pfam" id="PF14555">
    <property type="entry name" value="UBA_4"/>
    <property type="match status" value="1"/>
</dbReference>
<dbReference type="CDD" id="cd14348">
    <property type="entry name" value="UBA_p47"/>
    <property type="match status" value="1"/>
</dbReference>
<feature type="region of interest" description="Disordered" evidence="2">
    <location>
        <begin position="247"/>
        <end position="310"/>
    </location>
</feature>
<dbReference type="SMART" id="SM00166">
    <property type="entry name" value="UBX"/>
    <property type="match status" value="1"/>
</dbReference>
<dbReference type="GO" id="GO:0031468">
    <property type="term" value="P:nuclear membrane reassembly"/>
    <property type="evidence" value="ECO:0007669"/>
    <property type="project" value="TreeGrafter"/>
</dbReference>
<feature type="compositionally biased region" description="Acidic residues" evidence="2">
    <location>
        <begin position="55"/>
        <end position="69"/>
    </location>
</feature>
<evidence type="ECO:0000313" key="6">
    <source>
        <dbReference type="Proteomes" id="UP000242875"/>
    </source>
</evidence>
<evidence type="ECO:0000313" key="5">
    <source>
        <dbReference type="EMBL" id="OZJ04131.1"/>
    </source>
</evidence>
<evidence type="ECO:0008006" key="7">
    <source>
        <dbReference type="Google" id="ProtNLM"/>
    </source>
</evidence>
<feature type="compositionally biased region" description="Low complexity" evidence="2">
    <location>
        <begin position="164"/>
        <end position="173"/>
    </location>
</feature>
<organism evidence="5 6">
    <name type="scientific">Bifiguratus adelaidae</name>
    <dbReference type="NCBI Taxonomy" id="1938954"/>
    <lineage>
        <taxon>Eukaryota</taxon>
        <taxon>Fungi</taxon>
        <taxon>Fungi incertae sedis</taxon>
        <taxon>Mucoromycota</taxon>
        <taxon>Mucoromycotina</taxon>
        <taxon>Endogonomycetes</taxon>
        <taxon>Endogonales</taxon>
        <taxon>Endogonales incertae sedis</taxon>
        <taxon>Bifiguratus</taxon>
    </lineage>
</organism>
<proteinExistence type="predicted"/>
<feature type="region of interest" description="Disordered" evidence="2">
    <location>
        <begin position="44"/>
        <end position="134"/>
    </location>
</feature>
<feature type="domain" description="UBX" evidence="3">
    <location>
        <begin position="309"/>
        <end position="386"/>
    </location>
</feature>
<feature type="compositionally biased region" description="Pro residues" evidence="2">
    <location>
        <begin position="249"/>
        <end position="258"/>
    </location>
</feature>
<dbReference type="InterPro" id="IPR036241">
    <property type="entry name" value="NSFL1C_SEP_dom_sf"/>
</dbReference>
<reference evidence="5 6" key="1">
    <citation type="journal article" date="2017" name="Mycologia">
        <title>Bifiguratus adelaidae, gen. et sp. nov., a new member of Mucoromycotina in endophytic and soil-dwelling habitats.</title>
        <authorList>
            <person name="Torres-Cruz T.J."/>
            <person name="Billingsley Tobias T.L."/>
            <person name="Almatruk M."/>
            <person name="Hesse C."/>
            <person name="Kuske C.R."/>
            <person name="Desiro A."/>
            <person name="Benucci G.M."/>
            <person name="Bonito G."/>
            <person name="Stajich J.E."/>
            <person name="Dunlap C."/>
            <person name="Arnold A.E."/>
            <person name="Porras-Alfaro A."/>
        </authorList>
    </citation>
    <scope>NUCLEOTIDE SEQUENCE [LARGE SCALE GENOMIC DNA]</scope>
    <source>
        <strain evidence="5 6">AZ0501</strain>
    </source>
</reference>
<dbReference type="OrthoDB" id="25887at2759"/>
<name>A0A261Y0L6_9FUNG</name>
<dbReference type="SUPFAM" id="SSF54236">
    <property type="entry name" value="Ubiquitin-like"/>
    <property type="match status" value="1"/>
</dbReference>
<dbReference type="FunFam" id="3.10.20.90:FF:000179">
    <property type="entry name" value="Plant UBX domain-containing protein 4"/>
    <property type="match status" value="1"/>
</dbReference>
<accession>A0A261Y0L6</accession>
<dbReference type="PROSITE" id="PS51399">
    <property type="entry name" value="SEP"/>
    <property type="match status" value="1"/>
</dbReference>
<dbReference type="AlphaFoldDB" id="A0A261Y0L6"/>
<dbReference type="Gene3D" id="3.10.20.90">
    <property type="entry name" value="Phosphatidylinositol 3-kinase Catalytic Subunit, Chain A, domain 1"/>
    <property type="match status" value="1"/>
</dbReference>
<dbReference type="SUPFAM" id="SSF102848">
    <property type="entry name" value="NSFL1 (p97 ATPase) cofactor p47, SEP domain"/>
    <property type="match status" value="1"/>
</dbReference>
<evidence type="ECO:0000256" key="2">
    <source>
        <dbReference type="SAM" id="MobiDB-lite"/>
    </source>
</evidence>
<sequence length="388" mass="42413">MSTQDELVAQFKALVQCPSEQARFYLEANNWNLETAVAQYYDVEAGGHSAPAHEEGDDDDDDYVDEDEGQIQQPVGLPGNRGQTSTPPRAGSAPRQTRSNIATLSDMLRRSNQDQEGQNLFAGGERSGINVQNPDKRNANELVENILKKAAEGHKLGGSEEPSVSDSRPSTSSFNIPSEPREGTAVRNITFWRNGFSIGDGPLFRYDDPANQDFLRNINTGQAPVSLLNVRPGQKVDVRVARRLDEDYVPPPKAPPKPFEGASRRLGSPVPPIITSDSASPVNAPGAYPTTQASSASASTKPSSLEVDDTQPVTTLQIRMADGTRMVAKFNHTHTIGDIRNFVRSSRPNESSQSFILQTPFPVRRLEDDDKTLSDAKLLNAVIVQKYE</sequence>
<protein>
    <recommendedName>
        <fullName evidence="7">UBX domain-containing protein 1</fullName>
    </recommendedName>
</protein>
<evidence type="ECO:0000259" key="4">
    <source>
        <dbReference type="PROSITE" id="PS51399"/>
    </source>
</evidence>
<dbReference type="FunFam" id="3.30.420.210:FF:000002">
    <property type="entry name" value="UBX domain-containing protein 1"/>
    <property type="match status" value="1"/>
</dbReference>
<dbReference type="EMBL" id="MVBO01000052">
    <property type="protein sequence ID" value="OZJ04131.1"/>
    <property type="molecule type" value="Genomic_DNA"/>
</dbReference>
<feature type="domain" description="SEP" evidence="4">
    <location>
        <begin position="184"/>
        <end position="249"/>
    </location>
</feature>
<gene>
    <name evidence="5" type="ORF">BZG36_02831</name>
</gene>
<dbReference type="GO" id="GO:0005634">
    <property type="term" value="C:nucleus"/>
    <property type="evidence" value="ECO:0007669"/>
    <property type="project" value="TreeGrafter"/>
</dbReference>
<feature type="region of interest" description="Disordered" evidence="2">
    <location>
        <begin position="152"/>
        <end position="181"/>
    </location>
</feature>
<evidence type="ECO:0000259" key="3">
    <source>
        <dbReference type="PROSITE" id="PS50033"/>
    </source>
</evidence>
<dbReference type="PANTHER" id="PTHR23333:SF20">
    <property type="entry name" value="NSFL1 COFACTOR P47"/>
    <property type="match status" value="1"/>
</dbReference>
<dbReference type="Gene3D" id="3.30.420.210">
    <property type="entry name" value="SEP domain"/>
    <property type="match status" value="1"/>
</dbReference>
<evidence type="ECO:0000256" key="1">
    <source>
        <dbReference type="ARBA" id="ARBA00022786"/>
    </source>
</evidence>
<dbReference type="Pfam" id="PF08059">
    <property type="entry name" value="SEP"/>
    <property type="match status" value="1"/>
</dbReference>
<keyword evidence="6" id="KW-1185">Reference proteome</keyword>
<dbReference type="GO" id="GO:0007030">
    <property type="term" value="P:Golgi organization"/>
    <property type="evidence" value="ECO:0007669"/>
    <property type="project" value="TreeGrafter"/>
</dbReference>
<dbReference type="PANTHER" id="PTHR23333">
    <property type="entry name" value="UBX DOMAIN CONTAINING PROTEIN"/>
    <property type="match status" value="1"/>
</dbReference>
<dbReference type="GO" id="GO:0043161">
    <property type="term" value="P:proteasome-mediated ubiquitin-dependent protein catabolic process"/>
    <property type="evidence" value="ECO:0007669"/>
    <property type="project" value="TreeGrafter"/>
</dbReference>
<dbReference type="SUPFAM" id="SSF46934">
    <property type="entry name" value="UBA-like"/>
    <property type="match status" value="1"/>
</dbReference>
<dbReference type="InterPro" id="IPR001012">
    <property type="entry name" value="UBX_dom"/>
</dbReference>
<feature type="compositionally biased region" description="Polar residues" evidence="2">
    <location>
        <begin position="94"/>
        <end position="103"/>
    </location>
</feature>
<dbReference type="InterPro" id="IPR009060">
    <property type="entry name" value="UBA-like_sf"/>
</dbReference>
<dbReference type="PROSITE" id="PS50033">
    <property type="entry name" value="UBX"/>
    <property type="match status" value="1"/>
</dbReference>
<comment type="caution">
    <text evidence="5">The sequence shown here is derived from an EMBL/GenBank/DDBJ whole genome shotgun (WGS) entry which is preliminary data.</text>
</comment>
<dbReference type="Pfam" id="PF00789">
    <property type="entry name" value="UBX"/>
    <property type="match status" value="1"/>
</dbReference>